<dbReference type="InterPro" id="IPR058519">
    <property type="entry name" value="DUF8206"/>
</dbReference>
<dbReference type="PANTHER" id="PTHR32046">
    <property type="entry name" value="G DOMAIN-CONTAINING PROTEIN"/>
    <property type="match status" value="1"/>
</dbReference>
<accession>A0A2A2KUN7</accession>
<sequence length="1330" mass="150179">MSAPAKKNTTPLISFNDKITRQALGRIAKLGELYDAHTDSFCGVNLFGNDLPPNRIQLTDTQKSSYDQFFQDSIGDKFRQLDVEPELQLSILVKQVQVSGHGQYIWSPSANSREASAAFAHKLTTKYEAIDVNNSRILNAITPNGIRNSPQATHMVVGIQWGVTTIISVKYSSEDPNFKAVDALKAKLDNMNIDGNERGMMVGNALPDFRYEIFADPSLNNPPRNYEDIPCFLKNLPSAISSVNKGKGVPITYTLLPLSAFNAHIGSVNATIPKVTPISDKTIGEIVHIFDEMNRTGIELSKLRDFIQKFGFCITDDIGQKINWLMNEHHKAQSTIPVNLRKVLVNVRQGKADLHCLVKIIQDYNQGPTSGVSIDAFISSLEPIHNKISFIIFLREEGAHYVGKGSTPDAERKKGNIHECFVFFCSWNNQEHLLNNKEYFKLMVKQKKIPCIFADLDANSELSKLEGVPEGNRICHYEGSYSSTDCLADKLEEQKICLVRCTENHKKADHKPTKRAQVDMICPQSMKGNFCSKDKRKWFCNVCKEKLQYDFNHNFHCNCGFAPINAFQFLCSDPNHADPNHGPAFIGFDDEYLTSLVKEIKPAKELNILILGETGVGKSTWINGFANYLTYKTLREAEAGKQIYLVPSQFTFTDSELNQKVISVGESTNESFRTGESCTQDPVSYVFYTGDRTIRLIDTPGIGDTRGQAMDDRNFNAILQYIANVPEIHGICILLKPNNARLNIIFTYCINELLTHLHVSAAVNIAFCFTNARSTFYRPGDTLPPLNKFLDDLKQNRSVEIRTTKSTVYCMDNEAFRFLSCIHAGEKFTEDDRKNFETSWTHSVKETYRMLEHFEEDVPPHRVGETVSLNEARALILTLSKPLADISQNIQDNIQVLDEETTKLERIDLRKADLQKVLMIPQIGLEPKELGYPRTVCTGAKCIETQSLPNTTVTQTIYKQVCHEHCYLTNVQPEIVPNPALQKCAAMDPRLKCRKCSCPWDLHMHITFSQEKITVMVEDPITKQALAANVTTREAQEIAIQSRKSLIKKYKAEQKIIDGICAKFGAFLKNVAIVPYNDCIEEYLKFNIKEVERQYDNTNNPELQGKVARLNEQLAQYQETKRVLEQMMQSGQANKVTAEEIKQMQAQLEALELNGSYIKKLFDATLYGTKTNHSYLEKVYETHISTMGRRNNVPLPSIKGRGSRPGYGQQSHAAHSAQFGRPSDPRGYFSSQAPQQHYQTGSTSNYPHQNQQHDHYGSSPYSGLNHGFNYDQHSSGLGQVRNIPISMNPLSQYQSPHHVSFANAHPNQPSEYYPSQYGQSSSQYRSTNYD</sequence>
<feature type="region of interest" description="Disordered" evidence="2">
    <location>
        <begin position="1299"/>
        <end position="1330"/>
    </location>
</feature>
<dbReference type="STRING" id="2018661.A0A2A2KUN7"/>
<feature type="region of interest" description="Disordered" evidence="2">
    <location>
        <begin position="1189"/>
        <end position="1282"/>
    </location>
</feature>
<evidence type="ECO:0000259" key="3">
    <source>
        <dbReference type="Pfam" id="PF24674"/>
    </source>
</evidence>
<comment type="caution">
    <text evidence="5">The sequence shown here is derived from an EMBL/GenBank/DDBJ whole genome shotgun (WGS) entry which is preliminary data.</text>
</comment>
<feature type="compositionally biased region" description="Polar residues" evidence="2">
    <location>
        <begin position="1229"/>
        <end position="1250"/>
    </location>
</feature>
<dbReference type="Pfam" id="PF24674">
    <property type="entry name" value="MACPF_SNTX"/>
    <property type="match status" value="1"/>
</dbReference>
<dbReference type="Proteomes" id="UP000218231">
    <property type="component" value="Unassembled WGS sequence"/>
</dbReference>
<feature type="domain" description="DUF8206" evidence="4">
    <location>
        <begin position="929"/>
        <end position="1008"/>
    </location>
</feature>
<organism evidence="5 6">
    <name type="scientific">Diploscapter pachys</name>
    <dbReference type="NCBI Taxonomy" id="2018661"/>
    <lineage>
        <taxon>Eukaryota</taxon>
        <taxon>Metazoa</taxon>
        <taxon>Ecdysozoa</taxon>
        <taxon>Nematoda</taxon>
        <taxon>Chromadorea</taxon>
        <taxon>Rhabditida</taxon>
        <taxon>Rhabditina</taxon>
        <taxon>Rhabditomorpha</taxon>
        <taxon>Rhabditoidea</taxon>
        <taxon>Rhabditidae</taxon>
        <taxon>Diploscapter</taxon>
    </lineage>
</organism>
<evidence type="ECO:0008006" key="7">
    <source>
        <dbReference type="Google" id="ProtNLM"/>
    </source>
</evidence>
<proteinExistence type="predicted"/>
<keyword evidence="6" id="KW-1185">Reference proteome</keyword>
<keyword evidence="1" id="KW-0175">Coiled coil</keyword>
<dbReference type="OrthoDB" id="5858432at2759"/>
<evidence type="ECO:0000256" key="2">
    <source>
        <dbReference type="SAM" id="MobiDB-lite"/>
    </source>
</evidence>
<dbReference type="InterPro" id="IPR056072">
    <property type="entry name" value="SNTX_MACPF/CDC-like_dom"/>
</dbReference>
<protein>
    <recommendedName>
        <fullName evidence="7">G domain-containing protein</fullName>
    </recommendedName>
</protein>
<dbReference type="InterPro" id="IPR027417">
    <property type="entry name" value="P-loop_NTPase"/>
</dbReference>
<dbReference type="Gene3D" id="3.40.50.300">
    <property type="entry name" value="P-loop containing nucleotide triphosphate hydrolases"/>
    <property type="match status" value="1"/>
</dbReference>
<dbReference type="SUPFAM" id="SSF52540">
    <property type="entry name" value="P-loop containing nucleoside triphosphate hydrolases"/>
    <property type="match status" value="1"/>
</dbReference>
<evidence type="ECO:0000256" key="1">
    <source>
        <dbReference type="SAM" id="Coils"/>
    </source>
</evidence>
<evidence type="ECO:0000313" key="6">
    <source>
        <dbReference type="Proteomes" id="UP000218231"/>
    </source>
</evidence>
<feature type="domain" description="SNTX MACPF/CDC-like" evidence="3">
    <location>
        <begin position="19"/>
        <end position="264"/>
    </location>
</feature>
<evidence type="ECO:0000259" key="4">
    <source>
        <dbReference type="Pfam" id="PF26633"/>
    </source>
</evidence>
<name>A0A2A2KUN7_9BILA</name>
<reference evidence="5 6" key="1">
    <citation type="journal article" date="2017" name="Curr. Biol.">
        <title>Genome architecture and evolution of a unichromosomal asexual nematode.</title>
        <authorList>
            <person name="Fradin H."/>
            <person name="Zegar C."/>
            <person name="Gutwein M."/>
            <person name="Lucas J."/>
            <person name="Kovtun M."/>
            <person name="Corcoran D."/>
            <person name="Baugh L.R."/>
            <person name="Kiontke K."/>
            <person name="Gunsalus K."/>
            <person name="Fitch D.H."/>
            <person name="Piano F."/>
        </authorList>
    </citation>
    <scope>NUCLEOTIDE SEQUENCE [LARGE SCALE GENOMIC DNA]</scope>
    <source>
        <strain evidence="5">PF1309</strain>
    </source>
</reference>
<feature type="coiled-coil region" evidence="1">
    <location>
        <begin position="1100"/>
        <end position="1154"/>
    </location>
</feature>
<dbReference type="PANTHER" id="PTHR32046:SF11">
    <property type="entry name" value="IMMUNE-ASSOCIATED NUCLEOTIDE-BINDING PROTEIN 10-LIKE"/>
    <property type="match status" value="1"/>
</dbReference>
<evidence type="ECO:0000313" key="5">
    <source>
        <dbReference type="EMBL" id="PAV77661.1"/>
    </source>
</evidence>
<dbReference type="Pfam" id="PF26633">
    <property type="entry name" value="DUF8206"/>
    <property type="match status" value="1"/>
</dbReference>
<dbReference type="EMBL" id="LIAE01007672">
    <property type="protein sequence ID" value="PAV77661.1"/>
    <property type="molecule type" value="Genomic_DNA"/>
</dbReference>
<feature type="compositionally biased region" description="Low complexity" evidence="2">
    <location>
        <begin position="1308"/>
        <end position="1330"/>
    </location>
</feature>
<gene>
    <name evidence="5" type="ORF">WR25_15646</name>
</gene>